<dbReference type="AlphaFoldDB" id="A0A3P7DCW7"/>
<evidence type="ECO:0000256" key="1">
    <source>
        <dbReference type="SAM" id="Phobius"/>
    </source>
</evidence>
<gene>
    <name evidence="3" type="ORF">WBA_LOCUS429</name>
</gene>
<evidence type="ECO:0000313" key="4">
    <source>
        <dbReference type="Proteomes" id="UP000270924"/>
    </source>
</evidence>
<feature type="transmembrane region" description="Helical" evidence="1">
    <location>
        <begin position="44"/>
        <end position="63"/>
    </location>
</feature>
<organism evidence="3 4">
    <name type="scientific">Wuchereria bancrofti</name>
    <dbReference type="NCBI Taxonomy" id="6293"/>
    <lineage>
        <taxon>Eukaryota</taxon>
        <taxon>Metazoa</taxon>
        <taxon>Ecdysozoa</taxon>
        <taxon>Nematoda</taxon>
        <taxon>Chromadorea</taxon>
        <taxon>Rhabditida</taxon>
        <taxon>Spirurina</taxon>
        <taxon>Spiruromorpha</taxon>
        <taxon>Filarioidea</taxon>
        <taxon>Onchocercidae</taxon>
        <taxon>Wuchereria</taxon>
    </lineage>
</organism>
<dbReference type="PANTHER" id="PTHR14390">
    <property type="entry name" value="G PATCH DOMAIN CONTAINING PROTEIN 3"/>
    <property type="match status" value="1"/>
</dbReference>
<sequence>MSLSAVNVYGYTFYMQFKMNKAEKVQADPALSTTKTMLSVQEHYCYYLLLLIIIYLFEAYAIVRNIPRAYHARHLRCFFSYYVESGRFHCFHYRHRPEIHIDNGMNTLTTSNEYKRFCCIISFKNEEERAACIRHYHLKFWIDEKGLQMPLKCFIFPLKSCEILDDSSRISANLDFRPFIELKPPSLMPFGNVGTPTSFFLEQIRLCKLPPMVLKKLGIQTKKRRGKYGAVCFKYSGSEEATVVDCEEEKISSSSSDLNLCTPEEIADNKFKLRNVDEIEYDGDSYEEWERHETLHDDVTEQERIKPRKYEMEQEVTWEKGGPGLVWYTDTFFWKKLEEGTDNDWKWADDWDVDYSIYYDRKEGDLDAKHSVEMAEDQKLRSGEVEHSVFKKKTKKRHYENIERPLSAVESIGFGQFETHTKGIGSKIMKSCGWSPGLGLGPHNLGRLETVSVEIEEGGAQTSNEKKGLGYRGEKLQRTGFFKAKNHTIATKYDQWNFVDNNKSISKVLRTEPDFMKYR</sequence>
<dbReference type="GO" id="GO:0045893">
    <property type="term" value="P:positive regulation of DNA-templated transcription"/>
    <property type="evidence" value="ECO:0007669"/>
    <property type="project" value="TreeGrafter"/>
</dbReference>
<dbReference type="OMA" id="GGFHCFH"/>
<dbReference type="GO" id="GO:0039536">
    <property type="term" value="P:negative regulation of RIG-I signaling pathway"/>
    <property type="evidence" value="ECO:0007669"/>
    <property type="project" value="InterPro"/>
</dbReference>
<dbReference type="GO" id="GO:0003676">
    <property type="term" value="F:nucleic acid binding"/>
    <property type="evidence" value="ECO:0007669"/>
    <property type="project" value="InterPro"/>
</dbReference>
<evidence type="ECO:0000259" key="2">
    <source>
        <dbReference type="PROSITE" id="PS50174"/>
    </source>
</evidence>
<dbReference type="OrthoDB" id="427096at2759"/>
<name>A0A3P7DCW7_WUCBA</name>
<keyword evidence="1" id="KW-0812">Transmembrane</keyword>
<dbReference type="GO" id="GO:0032480">
    <property type="term" value="P:negative regulation of type I interferon production"/>
    <property type="evidence" value="ECO:0007669"/>
    <property type="project" value="InterPro"/>
</dbReference>
<dbReference type="Proteomes" id="UP000270924">
    <property type="component" value="Unassembled WGS sequence"/>
</dbReference>
<accession>A0A3P7DCW7</accession>
<dbReference type="InParanoid" id="A0A3P7DCW7"/>
<reference evidence="3 4" key="1">
    <citation type="submission" date="2018-11" db="EMBL/GenBank/DDBJ databases">
        <authorList>
            <consortium name="Pathogen Informatics"/>
        </authorList>
    </citation>
    <scope>NUCLEOTIDE SEQUENCE [LARGE SCALE GENOMIC DNA]</scope>
</reference>
<dbReference type="SMART" id="SM00443">
    <property type="entry name" value="G_patch"/>
    <property type="match status" value="1"/>
</dbReference>
<dbReference type="PANTHER" id="PTHR14390:SF2">
    <property type="entry name" value="G PATCH DOMAIN-CONTAINING PROTEIN 3"/>
    <property type="match status" value="1"/>
</dbReference>
<dbReference type="PROSITE" id="PS50174">
    <property type="entry name" value="G_PATCH"/>
    <property type="match status" value="1"/>
</dbReference>
<dbReference type="InterPro" id="IPR000467">
    <property type="entry name" value="G_patch_dom"/>
</dbReference>
<keyword evidence="4" id="KW-1185">Reference proteome</keyword>
<dbReference type="Pfam" id="PF01585">
    <property type="entry name" value="G-patch"/>
    <property type="match status" value="1"/>
</dbReference>
<protein>
    <recommendedName>
        <fullName evidence="2">G-patch domain-containing protein</fullName>
    </recommendedName>
</protein>
<dbReference type="EMBL" id="UYWW01000056">
    <property type="protein sequence ID" value="VDM07043.1"/>
    <property type="molecule type" value="Genomic_DNA"/>
</dbReference>
<keyword evidence="1" id="KW-1133">Transmembrane helix</keyword>
<feature type="domain" description="G-patch" evidence="2">
    <location>
        <begin position="421"/>
        <end position="474"/>
    </location>
</feature>
<evidence type="ECO:0000313" key="3">
    <source>
        <dbReference type="EMBL" id="VDM07043.1"/>
    </source>
</evidence>
<keyword evidence="1" id="KW-0472">Membrane</keyword>
<dbReference type="InterPro" id="IPR040341">
    <property type="entry name" value="GPATCH3"/>
</dbReference>
<proteinExistence type="predicted"/>
<dbReference type="FunCoup" id="A0A3P7DCW7">
    <property type="interactions" value="1362"/>
</dbReference>